<feature type="domain" description="DUF7575" evidence="2">
    <location>
        <begin position="113"/>
        <end position="139"/>
    </location>
</feature>
<feature type="transmembrane region" description="Helical" evidence="1">
    <location>
        <begin position="15"/>
        <end position="35"/>
    </location>
</feature>
<evidence type="ECO:0000313" key="3">
    <source>
        <dbReference type="EMBL" id="ELZ98257.1"/>
    </source>
</evidence>
<dbReference type="EMBL" id="AOLO01000013">
    <property type="protein sequence ID" value="ELZ98257.1"/>
    <property type="molecule type" value="Genomic_DNA"/>
</dbReference>
<proteinExistence type="predicted"/>
<evidence type="ECO:0000259" key="2">
    <source>
        <dbReference type="Pfam" id="PF24460"/>
    </source>
</evidence>
<keyword evidence="1" id="KW-0812">Transmembrane</keyword>
<gene>
    <name evidence="3" type="ORF">C439_15770</name>
</gene>
<dbReference type="Proteomes" id="UP000011603">
    <property type="component" value="Unassembled WGS sequence"/>
</dbReference>
<accession>M0IQD7</accession>
<protein>
    <recommendedName>
        <fullName evidence="2">DUF7575 domain-containing protein</fullName>
    </recommendedName>
</protein>
<dbReference type="InterPro" id="IPR055997">
    <property type="entry name" value="DUF7575"/>
</dbReference>
<dbReference type="PATRIC" id="fig|523841.21.peg.3182"/>
<organism evidence="3 4">
    <name type="scientific">Haloferax mediterranei (strain ATCC 33500 / DSM 1411 / JCM 8866 / NBRC 14739 / NCIMB 2177 / R-4)</name>
    <name type="common">Halobacterium mediterranei</name>
    <dbReference type="NCBI Taxonomy" id="523841"/>
    <lineage>
        <taxon>Archaea</taxon>
        <taxon>Methanobacteriati</taxon>
        <taxon>Methanobacteriota</taxon>
        <taxon>Stenosarchaea group</taxon>
        <taxon>Halobacteria</taxon>
        <taxon>Halobacteriales</taxon>
        <taxon>Haloferacaceae</taxon>
        <taxon>Haloferax</taxon>
    </lineage>
</organism>
<evidence type="ECO:0000313" key="4">
    <source>
        <dbReference type="Proteomes" id="UP000011603"/>
    </source>
</evidence>
<sequence length="144" mass="15925">MTKNHPNQTMSKRAMVRPLIAAVLGIPIMGFGHLFLRRWRRALLWMALAVSVGLLFVPESARELLITGGSVPPLMDVLPLLVVNLVSVVDAFLLGMKQVAESTRAEMLDEDIETVSCPQCGREVDPGLGFCHWCTTRLDEPIDD</sequence>
<keyword evidence="1" id="KW-0472">Membrane</keyword>
<comment type="caution">
    <text evidence="3">The sequence shown here is derived from an EMBL/GenBank/DDBJ whole genome shotgun (WGS) entry which is preliminary data.</text>
</comment>
<dbReference type="PaxDb" id="523841-HFX_2798"/>
<reference evidence="3 4" key="1">
    <citation type="journal article" date="2014" name="PLoS Genet.">
        <title>Phylogenetically driven sequencing of extremely halophilic archaea reveals strategies for static and dynamic osmo-response.</title>
        <authorList>
            <person name="Becker E.A."/>
            <person name="Seitzer P.M."/>
            <person name="Tritt A."/>
            <person name="Larsen D."/>
            <person name="Krusor M."/>
            <person name="Yao A.I."/>
            <person name="Wu D."/>
            <person name="Madern D."/>
            <person name="Eisen J.A."/>
            <person name="Darling A.E."/>
            <person name="Facciotti M.T."/>
        </authorList>
    </citation>
    <scope>NUCLEOTIDE SEQUENCE [LARGE SCALE GENOMIC DNA]</scope>
    <source>
        <strain evidence="4">ATCC 33500 / DSM 1411 / JCM 8866 / NBRC 14739 / NCIMB 2177 / R-4</strain>
    </source>
</reference>
<dbReference type="AlphaFoldDB" id="M0IQD7"/>
<feature type="transmembrane region" description="Helical" evidence="1">
    <location>
        <begin position="42"/>
        <end position="57"/>
    </location>
</feature>
<name>M0IQD7_HALMT</name>
<keyword evidence="4" id="KW-1185">Reference proteome</keyword>
<keyword evidence="1" id="KW-1133">Transmembrane helix</keyword>
<evidence type="ECO:0000256" key="1">
    <source>
        <dbReference type="SAM" id="Phobius"/>
    </source>
</evidence>
<dbReference type="Pfam" id="PF24460">
    <property type="entry name" value="DUF7575"/>
    <property type="match status" value="1"/>
</dbReference>
<feature type="transmembrane region" description="Helical" evidence="1">
    <location>
        <begin position="77"/>
        <end position="96"/>
    </location>
</feature>